<proteinExistence type="predicted"/>
<evidence type="ECO:0000256" key="3">
    <source>
        <dbReference type="ARBA" id="ARBA00022692"/>
    </source>
</evidence>
<dbReference type="GO" id="GO:0005315">
    <property type="term" value="F:phosphate transmembrane transporter activity"/>
    <property type="evidence" value="ECO:0007669"/>
    <property type="project" value="InterPro"/>
</dbReference>
<dbReference type="AlphaFoldDB" id="A0A5D0XWM6"/>
<comment type="caution">
    <text evidence="7">The sequence shown here is derived from an EMBL/GenBank/DDBJ whole genome shotgun (WGS) entry which is preliminary data.</text>
</comment>
<protein>
    <submittedName>
        <fullName evidence="7">Inorganic phosphate transporter</fullName>
    </submittedName>
</protein>
<evidence type="ECO:0000256" key="4">
    <source>
        <dbReference type="ARBA" id="ARBA00022989"/>
    </source>
</evidence>
<dbReference type="Pfam" id="PF01384">
    <property type="entry name" value="PHO4"/>
    <property type="match status" value="1"/>
</dbReference>
<keyword evidence="4 6" id="KW-1133">Transmembrane helix</keyword>
<comment type="subcellular location">
    <subcellularLocation>
        <location evidence="1">Membrane</location>
        <topology evidence="1">Multi-pass membrane protein</topology>
    </subcellularLocation>
</comment>
<evidence type="ECO:0000256" key="5">
    <source>
        <dbReference type="ARBA" id="ARBA00023136"/>
    </source>
</evidence>
<dbReference type="GO" id="GO:0035435">
    <property type="term" value="P:phosphate ion transmembrane transport"/>
    <property type="evidence" value="ECO:0007669"/>
    <property type="project" value="TreeGrafter"/>
</dbReference>
<feature type="transmembrane region" description="Helical" evidence="6">
    <location>
        <begin position="261"/>
        <end position="280"/>
    </location>
</feature>
<gene>
    <name evidence="7" type="ORF">FQ377_04345</name>
</gene>
<feature type="transmembrane region" description="Helical" evidence="6">
    <location>
        <begin position="221"/>
        <end position="240"/>
    </location>
</feature>
<dbReference type="OrthoDB" id="9779554at2"/>
<keyword evidence="2" id="KW-0813">Transport</keyword>
<dbReference type="EMBL" id="VSLD01000001">
    <property type="protein sequence ID" value="TYD00657.1"/>
    <property type="molecule type" value="Genomic_DNA"/>
</dbReference>
<name>A0A5D0XWM6_9MICC</name>
<reference evidence="7 8" key="1">
    <citation type="submission" date="2019-08" db="EMBL/GenBank/DDBJ databases">
        <title>Genone of Arthrobacter echini P9.</title>
        <authorList>
            <person name="Bowman J.P."/>
        </authorList>
    </citation>
    <scope>NUCLEOTIDE SEQUENCE [LARGE SCALE GENOMIC DNA]</scope>
    <source>
        <strain evidence="7 8">P9</strain>
    </source>
</reference>
<dbReference type="InterPro" id="IPR001204">
    <property type="entry name" value="Phos_transporter"/>
</dbReference>
<dbReference type="PANTHER" id="PTHR11101">
    <property type="entry name" value="PHOSPHATE TRANSPORTER"/>
    <property type="match status" value="1"/>
</dbReference>
<dbReference type="PANTHER" id="PTHR11101:SF80">
    <property type="entry name" value="PHOSPHATE TRANSPORTER"/>
    <property type="match status" value="1"/>
</dbReference>
<accession>A0A5D0XWM6</accession>
<keyword evidence="8" id="KW-1185">Reference proteome</keyword>
<feature type="transmembrane region" description="Helical" evidence="6">
    <location>
        <begin position="311"/>
        <end position="332"/>
    </location>
</feature>
<feature type="transmembrane region" description="Helical" evidence="6">
    <location>
        <begin position="78"/>
        <end position="98"/>
    </location>
</feature>
<feature type="transmembrane region" description="Helical" evidence="6">
    <location>
        <begin position="135"/>
        <end position="158"/>
    </location>
</feature>
<feature type="transmembrane region" description="Helical" evidence="6">
    <location>
        <begin position="104"/>
        <end position="123"/>
    </location>
</feature>
<sequence>MEPLLLGAVIVAAGGFAFLNGFHDVSNSVAAAVRTRALAPTVAVLLAALFALLGALLGTSLAVFFVGAARGLPPGTNGLAILLTAVVAASGWNVLTWYRGTPSSSTHALLGGIVGAGIASRLTSGPAMEGAPEGFLLRLILPLLLAPVIAYLLAYLAVFPATWLLRHASPARVNRGNRMAQAVLTGVFALGQGLQDGQRTTAVILLALIGTGSADGVGIPMWVQVFAALLLAAGSLFGGWRITHTLGHRLVHIDPMRGSTAQGVGSAMLLVSGIVLHLPLSGTQVMASAIVGAGANQPFASVRRPRVVRVLLVWLGTVPATALLGAVLFLALSPLLQS</sequence>
<evidence type="ECO:0000256" key="1">
    <source>
        <dbReference type="ARBA" id="ARBA00004141"/>
    </source>
</evidence>
<dbReference type="Proteomes" id="UP000323410">
    <property type="component" value="Unassembled WGS sequence"/>
</dbReference>
<evidence type="ECO:0000313" key="8">
    <source>
        <dbReference type="Proteomes" id="UP000323410"/>
    </source>
</evidence>
<dbReference type="RefSeq" id="WP_148599958.1">
    <property type="nucleotide sequence ID" value="NZ_VSLD01000001.1"/>
</dbReference>
<evidence type="ECO:0000256" key="2">
    <source>
        <dbReference type="ARBA" id="ARBA00022448"/>
    </source>
</evidence>
<evidence type="ECO:0000256" key="6">
    <source>
        <dbReference type="SAM" id="Phobius"/>
    </source>
</evidence>
<keyword evidence="3 6" id="KW-0812">Transmembrane</keyword>
<dbReference type="GO" id="GO:0016020">
    <property type="term" value="C:membrane"/>
    <property type="evidence" value="ECO:0007669"/>
    <property type="project" value="UniProtKB-SubCell"/>
</dbReference>
<evidence type="ECO:0000313" key="7">
    <source>
        <dbReference type="EMBL" id="TYD00657.1"/>
    </source>
</evidence>
<keyword evidence="5 6" id="KW-0472">Membrane</keyword>
<organism evidence="7 8">
    <name type="scientific">Arthrobacter echini</name>
    <dbReference type="NCBI Taxonomy" id="1529066"/>
    <lineage>
        <taxon>Bacteria</taxon>
        <taxon>Bacillati</taxon>
        <taxon>Actinomycetota</taxon>
        <taxon>Actinomycetes</taxon>
        <taxon>Micrococcales</taxon>
        <taxon>Micrococcaceae</taxon>
        <taxon>Arthrobacter</taxon>
    </lineage>
</organism>
<feature type="transmembrane region" description="Helical" evidence="6">
    <location>
        <begin position="41"/>
        <end position="66"/>
    </location>
</feature>